<name>A0A3N4G889_9ACTN</name>
<gene>
    <name evidence="4" type="ORF">EF294_13925</name>
</gene>
<organism evidence="4 5">
    <name type="scientific">Gordonia oryzae</name>
    <dbReference type="NCBI Taxonomy" id="2487349"/>
    <lineage>
        <taxon>Bacteria</taxon>
        <taxon>Bacillati</taxon>
        <taxon>Actinomycetota</taxon>
        <taxon>Actinomycetes</taxon>
        <taxon>Mycobacteriales</taxon>
        <taxon>Gordoniaceae</taxon>
        <taxon>Gordonia</taxon>
    </lineage>
</organism>
<evidence type="ECO:0000313" key="5">
    <source>
        <dbReference type="Proteomes" id="UP000267536"/>
    </source>
</evidence>
<dbReference type="PROSITE" id="PS50977">
    <property type="entry name" value="HTH_TETR_2"/>
    <property type="match status" value="1"/>
</dbReference>
<reference evidence="4 5" key="1">
    <citation type="submission" date="2018-11" db="EMBL/GenBank/DDBJ databases">
        <title>Draft genome sequence of Gordonia sp. RS15-1S isolated from rice stems.</title>
        <authorList>
            <person name="Muangham S."/>
        </authorList>
    </citation>
    <scope>NUCLEOTIDE SEQUENCE [LARGE SCALE GENOMIC DNA]</scope>
    <source>
        <strain evidence="4 5">RS15-1S</strain>
    </source>
</reference>
<proteinExistence type="predicted"/>
<keyword evidence="1 2" id="KW-0238">DNA-binding</keyword>
<feature type="domain" description="HTH tetR-type" evidence="3">
    <location>
        <begin position="1"/>
        <end position="60"/>
    </location>
</feature>
<feature type="DNA-binding region" description="H-T-H motif" evidence="2">
    <location>
        <begin position="23"/>
        <end position="42"/>
    </location>
</feature>
<evidence type="ECO:0000256" key="1">
    <source>
        <dbReference type="ARBA" id="ARBA00023125"/>
    </source>
</evidence>
<dbReference type="AlphaFoldDB" id="A0A3N4G889"/>
<evidence type="ECO:0000259" key="3">
    <source>
        <dbReference type="PROSITE" id="PS50977"/>
    </source>
</evidence>
<dbReference type="InterPro" id="IPR009057">
    <property type="entry name" value="Homeodomain-like_sf"/>
</dbReference>
<dbReference type="OrthoDB" id="8654052at2"/>
<dbReference type="PANTHER" id="PTHR30055">
    <property type="entry name" value="HTH-TYPE TRANSCRIPTIONAL REGULATOR RUTR"/>
    <property type="match status" value="1"/>
</dbReference>
<dbReference type="Gene3D" id="1.10.357.10">
    <property type="entry name" value="Tetracycline Repressor, domain 2"/>
    <property type="match status" value="1"/>
</dbReference>
<accession>A0A3N4G889</accession>
<dbReference type="InterPro" id="IPR050109">
    <property type="entry name" value="HTH-type_TetR-like_transc_reg"/>
</dbReference>
<dbReference type="Pfam" id="PF00440">
    <property type="entry name" value="TetR_N"/>
    <property type="match status" value="1"/>
</dbReference>
<dbReference type="Gene3D" id="1.10.10.60">
    <property type="entry name" value="Homeodomain-like"/>
    <property type="match status" value="1"/>
</dbReference>
<sequence length="196" mass="21428">MDRDRMVEVGVGLVSRFGAKTLSLTSVARHAGVARATAYRMFGGRDALVAAIVDREVAQLRVQLREWAATEPDAAGKVRAQIRHVLPYIREHEALQYVLRHEPEEIVRALISTRDSESASLVARIVDEALPDMAPEIGQHLMPDARGAAEFLVRTIYSVMLVPDSSLSDEQIADLVVRAIVSDAPDAAPPTDRPAD</sequence>
<dbReference type="EMBL" id="RKMH01000010">
    <property type="protein sequence ID" value="RPA58939.1"/>
    <property type="molecule type" value="Genomic_DNA"/>
</dbReference>
<protein>
    <submittedName>
        <fullName evidence="4">TetR/AcrR family transcriptional regulator</fullName>
    </submittedName>
</protein>
<dbReference type="RefSeq" id="WP_123931001.1">
    <property type="nucleotide sequence ID" value="NZ_JBPSDP010000010.1"/>
</dbReference>
<dbReference type="SUPFAM" id="SSF46689">
    <property type="entry name" value="Homeodomain-like"/>
    <property type="match status" value="1"/>
</dbReference>
<evidence type="ECO:0000256" key="2">
    <source>
        <dbReference type="PROSITE-ProRule" id="PRU00335"/>
    </source>
</evidence>
<dbReference type="PANTHER" id="PTHR30055:SF209">
    <property type="entry name" value="POSSIBLE TRANSCRIPTIONAL REGULATORY PROTEIN (PROBABLY TETR-FAMILY)"/>
    <property type="match status" value="1"/>
</dbReference>
<keyword evidence="5" id="KW-1185">Reference proteome</keyword>
<evidence type="ECO:0000313" key="4">
    <source>
        <dbReference type="EMBL" id="RPA58939.1"/>
    </source>
</evidence>
<dbReference type="GO" id="GO:0000976">
    <property type="term" value="F:transcription cis-regulatory region binding"/>
    <property type="evidence" value="ECO:0007669"/>
    <property type="project" value="TreeGrafter"/>
</dbReference>
<dbReference type="Proteomes" id="UP000267536">
    <property type="component" value="Unassembled WGS sequence"/>
</dbReference>
<dbReference type="GO" id="GO:0003700">
    <property type="term" value="F:DNA-binding transcription factor activity"/>
    <property type="evidence" value="ECO:0007669"/>
    <property type="project" value="TreeGrafter"/>
</dbReference>
<dbReference type="InterPro" id="IPR001647">
    <property type="entry name" value="HTH_TetR"/>
</dbReference>
<comment type="caution">
    <text evidence="4">The sequence shown here is derived from an EMBL/GenBank/DDBJ whole genome shotgun (WGS) entry which is preliminary data.</text>
</comment>